<sequence length="183" mass="20781">MLSQKELKQKIETTSLPEAINLFKEQVLSKQLSHYIPSYQEKIKNDFDAIDYSGAFFFFVEPNLGSSRGGVSDAICDDLEKVALLLLLVEAYERYVDVNTGIEDWLGYDCIFCDFVVSNEAAARPLTQEEYEFIRDLIIMVVDNFLPSMTVMETQEYEQFKTGNSPDTTTIDNIQITLPLGSS</sequence>
<dbReference type="AlphaFoldDB" id="S4WCP9"/>
<name>S4WCP9_STRAG</name>
<proteinExistence type="predicted"/>
<evidence type="ECO:0000313" key="1">
    <source>
        <dbReference type="EMBL" id="AGO89342.1"/>
    </source>
</evidence>
<reference evidence="1" key="1">
    <citation type="journal article" date="2013" name="J. Bacteriol.">
        <title>Modular evolution of TnGBSs, a new family of integrative and conjugative elements associating insertion sequence transposition, plasmid replication, and conjugation for their spreading.</title>
        <authorList>
            <person name="Guerillot R."/>
            <person name="Da Cunha V."/>
            <person name="Sauvage E."/>
            <person name="Bouchier C."/>
            <person name="Glaser P."/>
        </authorList>
    </citation>
    <scope>NUCLEOTIDE SEQUENCE</scope>
    <source>
        <strain evidence="1">Ni1122</strain>
    </source>
</reference>
<accession>S4WCP9</accession>
<dbReference type="EMBL" id="KC460338">
    <property type="protein sequence ID" value="AGO89342.1"/>
    <property type="molecule type" value="Genomic_DNA"/>
</dbReference>
<protein>
    <submittedName>
        <fullName evidence="1">Uncharacterized protein</fullName>
    </submittedName>
</protein>
<organism evidence="1">
    <name type="scientific">Streptococcus agalactiae ni1122</name>
    <dbReference type="NCBI Taxonomy" id="996793"/>
    <lineage>
        <taxon>Bacteria</taxon>
        <taxon>Bacillati</taxon>
        <taxon>Bacillota</taxon>
        <taxon>Bacilli</taxon>
        <taxon>Lactobacillales</taxon>
        <taxon>Streptococcaceae</taxon>
        <taxon>Streptococcus</taxon>
    </lineage>
</organism>